<dbReference type="SMART" id="SM00859">
    <property type="entry name" value="Semialdhyde_dh"/>
    <property type="match status" value="1"/>
</dbReference>
<dbReference type="InterPro" id="IPR000534">
    <property type="entry name" value="Semialdehyde_DH_NAD-bd"/>
</dbReference>
<feature type="signal peptide" evidence="15">
    <location>
        <begin position="1"/>
        <end position="23"/>
    </location>
</feature>
<reference evidence="17" key="1">
    <citation type="submission" date="2021-01" db="EMBL/GenBank/DDBJ databases">
        <authorList>
            <person name="Corre E."/>
            <person name="Pelletier E."/>
            <person name="Niang G."/>
            <person name="Scheremetjew M."/>
            <person name="Finn R."/>
            <person name="Kale V."/>
            <person name="Holt S."/>
            <person name="Cochrane G."/>
            <person name="Meng A."/>
            <person name="Brown T."/>
            <person name="Cohen L."/>
        </authorList>
    </citation>
    <scope>NUCLEOTIDE SEQUENCE</scope>
    <source>
        <strain evidence="17">CCMP2084</strain>
    </source>
</reference>
<dbReference type="GO" id="GO:0050661">
    <property type="term" value="F:NADP binding"/>
    <property type="evidence" value="ECO:0007669"/>
    <property type="project" value="InterPro"/>
</dbReference>
<dbReference type="NCBIfam" id="NF011456">
    <property type="entry name" value="PRK14874.1"/>
    <property type="match status" value="1"/>
</dbReference>
<dbReference type="Gene3D" id="3.40.50.720">
    <property type="entry name" value="NAD(P)-binding Rossmann-like Domain"/>
    <property type="match status" value="1"/>
</dbReference>
<evidence type="ECO:0000256" key="4">
    <source>
        <dbReference type="ARBA" id="ARBA00011738"/>
    </source>
</evidence>
<evidence type="ECO:0000256" key="8">
    <source>
        <dbReference type="ARBA" id="ARBA00022857"/>
    </source>
</evidence>
<organism evidence="17">
    <name type="scientific">Attheya septentrionalis</name>
    <dbReference type="NCBI Taxonomy" id="420275"/>
    <lineage>
        <taxon>Eukaryota</taxon>
        <taxon>Sar</taxon>
        <taxon>Stramenopiles</taxon>
        <taxon>Ochrophyta</taxon>
        <taxon>Bacillariophyta</taxon>
        <taxon>Coscinodiscophyceae</taxon>
        <taxon>Chaetocerotophycidae</taxon>
        <taxon>Chaetocerotales</taxon>
        <taxon>Attheyaceae</taxon>
        <taxon>Attheya</taxon>
    </lineage>
</organism>
<evidence type="ECO:0000256" key="1">
    <source>
        <dbReference type="ARBA" id="ARBA00005021"/>
    </source>
</evidence>
<dbReference type="EMBL" id="HBHQ01022411">
    <property type="protein sequence ID" value="CAD9823325.1"/>
    <property type="molecule type" value="Transcribed_RNA"/>
</dbReference>
<evidence type="ECO:0000256" key="2">
    <source>
        <dbReference type="ARBA" id="ARBA00005097"/>
    </source>
</evidence>
<sequence length="419" mass="44766">MKFSTAAAAAFLIVSCSSSTTSAFGVRPSVSLRTSSSAFVTQRSSALDHRSSVTDRSSSSVRKSSLLNMSYSVGIVGATGAVGKEIRGCLDQRNFPVDKLRIFGSSRSAGTIAPAGAGDKFGDITVELFDVAAARECDVVFLAVSGDFSLEHARALSDGDDGAVVIDNSSAFRYMKDIPLVVPEINGECTIGAKLIANPNCTTAIGLMALWPLHKLFKLKKVIMSTYQAASGAGQPGMDELQEGTRAVLSGEREVAENKIFAHPLPFNVIPHIDKFMENGYTKEEMKVTWETRKICGLPDDFPVSCTAVRIPTYRAHSESIVIETELPVDIEAARKALAEAPGVKLVDDTANEKYPMPLTATGQYDVEVGRVRKSEVFGDYGIELFVSGDQLLRGAALNAVIVAEVMNENGALKPKVVA</sequence>
<dbReference type="GO" id="GO:0009088">
    <property type="term" value="P:threonine biosynthetic process"/>
    <property type="evidence" value="ECO:0007669"/>
    <property type="project" value="UniProtKB-UniPathway"/>
</dbReference>
<comment type="subunit">
    <text evidence="4">Homodimer.</text>
</comment>
<dbReference type="GO" id="GO:0009086">
    <property type="term" value="P:methionine biosynthetic process"/>
    <property type="evidence" value="ECO:0007669"/>
    <property type="project" value="UniProtKB-KW"/>
</dbReference>
<evidence type="ECO:0000256" key="13">
    <source>
        <dbReference type="ARBA" id="ARBA00047891"/>
    </source>
</evidence>
<evidence type="ECO:0000259" key="16">
    <source>
        <dbReference type="SMART" id="SM00859"/>
    </source>
</evidence>
<dbReference type="PIRSF" id="PIRSF000148">
    <property type="entry name" value="ASA_dh"/>
    <property type="match status" value="1"/>
</dbReference>
<keyword evidence="7" id="KW-0791">Threonine biosynthesis</keyword>
<feature type="chain" id="PRO_5031237930" description="aspartate-semialdehyde dehydrogenase" evidence="15">
    <location>
        <begin position="24"/>
        <end position="419"/>
    </location>
</feature>
<dbReference type="PANTHER" id="PTHR46278:SF2">
    <property type="entry name" value="ASPARTATE-SEMIALDEHYDE DEHYDROGENASE"/>
    <property type="match status" value="1"/>
</dbReference>
<evidence type="ECO:0000313" key="17">
    <source>
        <dbReference type="EMBL" id="CAD9823325.1"/>
    </source>
</evidence>
<evidence type="ECO:0000256" key="3">
    <source>
        <dbReference type="ARBA" id="ARBA00010584"/>
    </source>
</evidence>
<dbReference type="UniPathway" id="UPA00050">
    <property type="reaction ID" value="UER00463"/>
</dbReference>
<dbReference type="InterPro" id="IPR012280">
    <property type="entry name" value="Semialdhyde_DH_dimer_dom"/>
</dbReference>
<feature type="active site" description="Acyl-thioester intermediate" evidence="14">
    <location>
        <position position="201"/>
    </location>
</feature>
<evidence type="ECO:0000256" key="15">
    <source>
        <dbReference type="SAM" id="SignalP"/>
    </source>
</evidence>
<dbReference type="SUPFAM" id="SSF55347">
    <property type="entry name" value="Glyceraldehyde-3-phosphate dehydrogenase-like, C-terminal domain"/>
    <property type="match status" value="1"/>
</dbReference>
<dbReference type="GO" id="GO:0009089">
    <property type="term" value="P:lysine biosynthetic process via diaminopimelate"/>
    <property type="evidence" value="ECO:0007669"/>
    <property type="project" value="UniProtKB-UniPathway"/>
</dbReference>
<keyword evidence="10" id="KW-0560">Oxidoreductase</keyword>
<evidence type="ECO:0000256" key="14">
    <source>
        <dbReference type="PIRSR" id="PIRSR000148-1"/>
    </source>
</evidence>
<dbReference type="InterPro" id="IPR036291">
    <property type="entry name" value="NAD(P)-bd_dom_sf"/>
</dbReference>
<dbReference type="Gene3D" id="3.30.360.10">
    <property type="entry name" value="Dihydrodipicolinate Reductase, domain 2"/>
    <property type="match status" value="1"/>
</dbReference>
<name>A0A7S2XQR9_9STRA</name>
<keyword evidence="9" id="KW-0220">Diaminopimelate biosynthesis</keyword>
<comment type="pathway">
    <text evidence="1">Amino-acid biosynthesis; L-methionine biosynthesis via de novo pathway; L-homoserine from L-aspartate: step 2/3.</text>
</comment>
<dbReference type="GO" id="GO:0051287">
    <property type="term" value="F:NAD binding"/>
    <property type="evidence" value="ECO:0007669"/>
    <property type="project" value="InterPro"/>
</dbReference>
<dbReference type="CDD" id="cd18131">
    <property type="entry name" value="ASADH_C_bac_euk_like"/>
    <property type="match status" value="1"/>
</dbReference>
<feature type="active site" description="Proton acceptor" evidence="14">
    <location>
        <position position="317"/>
    </location>
</feature>
<dbReference type="GO" id="GO:0009097">
    <property type="term" value="P:isoleucine biosynthetic process"/>
    <property type="evidence" value="ECO:0007669"/>
    <property type="project" value="InterPro"/>
</dbReference>
<feature type="domain" description="Semialdehyde dehydrogenase NAD-binding" evidence="16">
    <location>
        <begin position="72"/>
        <end position="193"/>
    </location>
</feature>
<comment type="pathway">
    <text evidence="2">Amino-acid biosynthesis; L-threonine biosynthesis; L-threonine from L-aspartate: step 2/5.</text>
</comment>
<dbReference type="GO" id="GO:0019877">
    <property type="term" value="P:diaminopimelate biosynthetic process"/>
    <property type="evidence" value="ECO:0007669"/>
    <property type="project" value="UniProtKB-KW"/>
</dbReference>
<dbReference type="Pfam" id="PF02774">
    <property type="entry name" value="Semialdhyde_dhC"/>
    <property type="match status" value="1"/>
</dbReference>
<accession>A0A7S2XQR9</accession>
<evidence type="ECO:0000256" key="9">
    <source>
        <dbReference type="ARBA" id="ARBA00022915"/>
    </source>
</evidence>
<dbReference type="AlphaFoldDB" id="A0A7S2XQR9"/>
<dbReference type="PANTHER" id="PTHR46278">
    <property type="entry name" value="DEHYDROGENASE, PUTATIVE-RELATED"/>
    <property type="match status" value="1"/>
</dbReference>
<dbReference type="EC" id="1.2.1.11" evidence="5"/>
<dbReference type="SUPFAM" id="SSF51735">
    <property type="entry name" value="NAD(P)-binding Rossmann-fold domains"/>
    <property type="match status" value="1"/>
</dbReference>
<comment type="catalytic activity">
    <reaction evidence="13">
        <text>L-aspartate 4-semialdehyde + phosphate + NADP(+) = 4-phospho-L-aspartate + NADPH + H(+)</text>
        <dbReference type="Rhea" id="RHEA:24284"/>
        <dbReference type="ChEBI" id="CHEBI:15378"/>
        <dbReference type="ChEBI" id="CHEBI:43474"/>
        <dbReference type="ChEBI" id="CHEBI:57535"/>
        <dbReference type="ChEBI" id="CHEBI:57783"/>
        <dbReference type="ChEBI" id="CHEBI:58349"/>
        <dbReference type="ChEBI" id="CHEBI:537519"/>
        <dbReference type="EC" id="1.2.1.11"/>
    </reaction>
</comment>
<dbReference type="CDD" id="cd02316">
    <property type="entry name" value="VcASADH2_like_N"/>
    <property type="match status" value="1"/>
</dbReference>
<gene>
    <name evidence="17" type="ORF">ASEP1449_LOCUS15159</name>
</gene>
<dbReference type="PROSITE" id="PS51257">
    <property type="entry name" value="PROKAR_LIPOPROTEIN"/>
    <property type="match status" value="1"/>
</dbReference>
<evidence type="ECO:0000256" key="11">
    <source>
        <dbReference type="ARBA" id="ARBA00023154"/>
    </source>
</evidence>
<dbReference type="InterPro" id="IPR012080">
    <property type="entry name" value="Asp_semialdehyde_DH"/>
</dbReference>
<dbReference type="UniPathway" id="UPA00034">
    <property type="reaction ID" value="UER00016"/>
</dbReference>
<protein>
    <recommendedName>
        <fullName evidence="5">aspartate-semialdehyde dehydrogenase</fullName>
        <ecNumber evidence="5">1.2.1.11</ecNumber>
    </recommendedName>
</protein>
<dbReference type="UniPathway" id="UPA00051">
    <property type="reaction ID" value="UER00464"/>
</dbReference>
<evidence type="ECO:0000256" key="5">
    <source>
        <dbReference type="ARBA" id="ARBA00013120"/>
    </source>
</evidence>
<dbReference type="NCBIfam" id="TIGR01296">
    <property type="entry name" value="asd_B"/>
    <property type="match status" value="1"/>
</dbReference>
<keyword evidence="12" id="KW-0486">Methionine biosynthesis</keyword>
<evidence type="ECO:0000256" key="6">
    <source>
        <dbReference type="ARBA" id="ARBA00022605"/>
    </source>
</evidence>
<evidence type="ECO:0000256" key="10">
    <source>
        <dbReference type="ARBA" id="ARBA00023002"/>
    </source>
</evidence>
<keyword evidence="11" id="KW-0457">Lysine biosynthesis</keyword>
<evidence type="ECO:0000256" key="7">
    <source>
        <dbReference type="ARBA" id="ARBA00022697"/>
    </source>
</evidence>
<proteinExistence type="inferred from homology"/>
<dbReference type="GO" id="GO:0004073">
    <property type="term" value="F:aspartate-semialdehyde dehydrogenase activity"/>
    <property type="evidence" value="ECO:0007669"/>
    <property type="project" value="UniProtKB-EC"/>
</dbReference>
<dbReference type="GO" id="GO:0046983">
    <property type="term" value="F:protein dimerization activity"/>
    <property type="evidence" value="ECO:0007669"/>
    <property type="project" value="InterPro"/>
</dbReference>
<dbReference type="Pfam" id="PF01118">
    <property type="entry name" value="Semialdhyde_dh"/>
    <property type="match status" value="1"/>
</dbReference>
<keyword evidence="8" id="KW-0521">NADP</keyword>
<dbReference type="InterPro" id="IPR005986">
    <property type="entry name" value="Asp_semialdehyde_DH_beta"/>
</dbReference>
<dbReference type="HAMAP" id="MF_02121">
    <property type="entry name" value="ASADH"/>
    <property type="match status" value="1"/>
</dbReference>
<keyword evidence="6" id="KW-0028">Amino-acid biosynthesis</keyword>
<keyword evidence="15" id="KW-0732">Signal</keyword>
<evidence type="ECO:0000256" key="12">
    <source>
        <dbReference type="ARBA" id="ARBA00023167"/>
    </source>
</evidence>
<comment type="similarity">
    <text evidence="3">Belongs to the aspartate-semialdehyde dehydrogenase family.</text>
</comment>